<keyword evidence="4" id="KW-0186">Copper</keyword>
<dbReference type="Gene3D" id="2.60.40.1220">
    <property type="match status" value="1"/>
</dbReference>
<proteinExistence type="predicted"/>
<keyword evidence="6" id="KW-0472">Membrane</keyword>
<dbReference type="Proteomes" id="UP000791080">
    <property type="component" value="Unassembled WGS sequence"/>
</dbReference>
<feature type="signal peptide" evidence="7">
    <location>
        <begin position="1"/>
        <end position="31"/>
    </location>
</feature>
<accession>A0ABT1JKS1</accession>
<evidence type="ECO:0000256" key="2">
    <source>
        <dbReference type="ARBA" id="ARBA00022723"/>
    </source>
</evidence>
<dbReference type="InterPro" id="IPR007348">
    <property type="entry name" value="CopC_dom"/>
</dbReference>
<dbReference type="InterPro" id="IPR014756">
    <property type="entry name" value="Ig_E-set"/>
</dbReference>
<keyword evidence="6" id="KW-0812">Transmembrane</keyword>
<reference evidence="9 10" key="1">
    <citation type="submission" date="2013-07" db="EMBL/GenBank/DDBJ databases">
        <authorList>
            <consortium name="DOE Joint Genome Institute"/>
            <person name="Reeve W."/>
            <person name="Huntemann M."/>
            <person name="Han J."/>
            <person name="Chen A."/>
            <person name="Kyrpides N."/>
            <person name="Mavromatis K."/>
            <person name="Markowitz V."/>
            <person name="Palaniappan K."/>
            <person name="Ivanova N."/>
            <person name="Schaumberg A."/>
            <person name="Pati A."/>
            <person name="Liolios K."/>
            <person name="Nordberg H.P."/>
            <person name="Cantor M.N."/>
            <person name="Hua S.X."/>
            <person name="Woyke T."/>
        </authorList>
    </citation>
    <scope>NUCLEOTIDE SEQUENCE [LARGE SCALE GENOMIC DNA]</scope>
    <source>
        <strain evidence="9 10">DSM 43889</strain>
    </source>
</reference>
<evidence type="ECO:0000256" key="7">
    <source>
        <dbReference type="SAM" id="SignalP"/>
    </source>
</evidence>
<comment type="subcellular location">
    <subcellularLocation>
        <location evidence="1">Cell envelope</location>
    </subcellularLocation>
</comment>
<dbReference type="EMBL" id="AUBJ02000001">
    <property type="protein sequence ID" value="MCP2333108.1"/>
    <property type="molecule type" value="Genomic_DNA"/>
</dbReference>
<feature type="chain" id="PRO_5046624530" description="CopC domain-containing protein" evidence="7">
    <location>
        <begin position="32"/>
        <end position="205"/>
    </location>
</feature>
<evidence type="ECO:0000259" key="8">
    <source>
        <dbReference type="Pfam" id="PF04234"/>
    </source>
</evidence>
<feature type="domain" description="CopC" evidence="8">
    <location>
        <begin position="32"/>
        <end position="125"/>
    </location>
</feature>
<keyword evidence="6" id="KW-1133">Transmembrane helix</keyword>
<dbReference type="PANTHER" id="PTHR34820">
    <property type="entry name" value="INNER MEMBRANE PROTEIN YEBZ"/>
    <property type="match status" value="1"/>
</dbReference>
<dbReference type="SUPFAM" id="SSF81296">
    <property type="entry name" value="E set domains"/>
    <property type="match status" value="1"/>
</dbReference>
<dbReference type="InterPro" id="IPR032694">
    <property type="entry name" value="CopC/D"/>
</dbReference>
<reference evidence="9 10" key="2">
    <citation type="submission" date="2022-06" db="EMBL/GenBank/DDBJ databases">
        <title>Genomic Encyclopedia of Type Strains, Phase I: the one thousand microbial genomes (KMG-I) project.</title>
        <authorList>
            <person name="Kyrpides N."/>
        </authorList>
    </citation>
    <scope>NUCLEOTIDE SEQUENCE [LARGE SCALE GENOMIC DNA]</scope>
    <source>
        <strain evidence="9 10">DSM 43889</strain>
    </source>
</reference>
<evidence type="ECO:0000313" key="10">
    <source>
        <dbReference type="Proteomes" id="UP000791080"/>
    </source>
</evidence>
<evidence type="ECO:0000256" key="6">
    <source>
        <dbReference type="SAM" id="Phobius"/>
    </source>
</evidence>
<evidence type="ECO:0000256" key="5">
    <source>
        <dbReference type="SAM" id="MobiDB-lite"/>
    </source>
</evidence>
<keyword evidence="2" id="KW-0479">Metal-binding</keyword>
<evidence type="ECO:0000256" key="4">
    <source>
        <dbReference type="ARBA" id="ARBA00023008"/>
    </source>
</evidence>
<gene>
    <name evidence="9" type="ORF">G443_003378</name>
</gene>
<dbReference type="RefSeq" id="WP_026419226.1">
    <property type="nucleotide sequence ID" value="NZ_AUBJ02000001.1"/>
</dbReference>
<name>A0ABT1JKS1_ACTCY</name>
<evidence type="ECO:0000313" key="9">
    <source>
        <dbReference type="EMBL" id="MCP2333108.1"/>
    </source>
</evidence>
<sequence>MPVVLSRPRALLLGAFLTLCALLLPVTPAFAHDQLLSSTPEAGERLESPPSEVVMEFSGNVLTIGAAVIVVDEEGRDWAAGEPELDGTRVTVPLEEGMTDAGFEIRWRVVSSDGHPVSGIIPFTLGDGEPLAQGDDGATVGAEQGDSTGAGDTAEGQTDEQGGVPRAVLVGVIGAAVATAAFALTVLVRRRRARPGGTDSSADAG</sequence>
<protein>
    <recommendedName>
        <fullName evidence="8">CopC domain-containing protein</fullName>
    </recommendedName>
</protein>
<dbReference type="PANTHER" id="PTHR34820:SF4">
    <property type="entry name" value="INNER MEMBRANE PROTEIN YEBZ"/>
    <property type="match status" value="1"/>
</dbReference>
<evidence type="ECO:0000256" key="1">
    <source>
        <dbReference type="ARBA" id="ARBA00004196"/>
    </source>
</evidence>
<keyword evidence="3 7" id="KW-0732">Signal</keyword>
<feature type="transmembrane region" description="Helical" evidence="6">
    <location>
        <begin position="167"/>
        <end position="188"/>
    </location>
</feature>
<dbReference type="Pfam" id="PF04234">
    <property type="entry name" value="CopC"/>
    <property type="match status" value="1"/>
</dbReference>
<feature type="region of interest" description="Disordered" evidence="5">
    <location>
        <begin position="124"/>
        <end position="162"/>
    </location>
</feature>
<organism evidence="9 10">
    <name type="scientific">Actinoalloteichus caeruleus DSM 43889</name>
    <dbReference type="NCBI Taxonomy" id="1120930"/>
    <lineage>
        <taxon>Bacteria</taxon>
        <taxon>Bacillati</taxon>
        <taxon>Actinomycetota</taxon>
        <taxon>Actinomycetes</taxon>
        <taxon>Pseudonocardiales</taxon>
        <taxon>Pseudonocardiaceae</taxon>
        <taxon>Actinoalloteichus</taxon>
        <taxon>Actinoalloteichus cyanogriseus</taxon>
    </lineage>
</organism>
<comment type="caution">
    <text evidence="9">The sequence shown here is derived from an EMBL/GenBank/DDBJ whole genome shotgun (WGS) entry which is preliminary data.</text>
</comment>
<keyword evidence="10" id="KW-1185">Reference proteome</keyword>
<evidence type="ECO:0000256" key="3">
    <source>
        <dbReference type="ARBA" id="ARBA00022729"/>
    </source>
</evidence>
<dbReference type="InterPro" id="IPR014755">
    <property type="entry name" value="Cu-Rt/internalin_Ig-like"/>
</dbReference>